<dbReference type="EMBL" id="BMAO01024763">
    <property type="protein sequence ID" value="GFQ97582.1"/>
    <property type="molecule type" value="Genomic_DNA"/>
</dbReference>
<evidence type="ECO:0000313" key="1">
    <source>
        <dbReference type="EMBL" id="GFQ97582.1"/>
    </source>
</evidence>
<dbReference type="Proteomes" id="UP000887116">
    <property type="component" value="Unassembled WGS sequence"/>
</dbReference>
<reference evidence="1" key="1">
    <citation type="submission" date="2020-07" db="EMBL/GenBank/DDBJ databases">
        <title>Multicomponent nature underlies the extraordinary mechanical properties of spider dragline silk.</title>
        <authorList>
            <person name="Kono N."/>
            <person name="Nakamura H."/>
            <person name="Mori M."/>
            <person name="Yoshida Y."/>
            <person name="Ohtoshi R."/>
            <person name="Malay A.D."/>
            <person name="Moran D.A.P."/>
            <person name="Tomita M."/>
            <person name="Numata K."/>
            <person name="Arakawa K."/>
        </authorList>
    </citation>
    <scope>NUCLEOTIDE SEQUENCE</scope>
</reference>
<dbReference type="AlphaFoldDB" id="A0A8X6G6Y5"/>
<dbReference type="OrthoDB" id="10272279at2759"/>
<name>A0A8X6G6Y5_TRICU</name>
<comment type="caution">
    <text evidence="1">The sequence shown here is derived from an EMBL/GenBank/DDBJ whole genome shotgun (WGS) entry which is preliminary data.</text>
</comment>
<keyword evidence="2" id="KW-1185">Reference proteome</keyword>
<evidence type="ECO:0000313" key="2">
    <source>
        <dbReference type="Proteomes" id="UP000887116"/>
    </source>
</evidence>
<protein>
    <submittedName>
        <fullName evidence="1">Uncharacterized protein</fullName>
    </submittedName>
</protein>
<accession>A0A8X6G6Y5</accession>
<proteinExistence type="predicted"/>
<gene>
    <name evidence="1" type="ORF">TNCT_137891</name>
</gene>
<organism evidence="1 2">
    <name type="scientific">Trichonephila clavata</name>
    <name type="common">Joro spider</name>
    <name type="synonym">Nephila clavata</name>
    <dbReference type="NCBI Taxonomy" id="2740835"/>
    <lineage>
        <taxon>Eukaryota</taxon>
        <taxon>Metazoa</taxon>
        <taxon>Ecdysozoa</taxon>
        <taxon>Arthropoda</taxon>
        <taxon>Chelicerata</taxon>
        <taxon>Arachnida</taxon>
        <taxon>Araneae</taxon>
        <taxon>Araneomorphae</taxon>
        <taxon>Entelegynae</taxon>
        <taxon>Araneoidea</taxon>
        <taxon>Nephilidae</taxon>
        <taxon>Trichonephila</taxon>
    </lineage>
</organism>
<sequence length="107" mass="12013">MNSGKVTRDRHNVPVIASLSKMNQLLLLPTADCSPFNSIKSGRLPVTLGWLVSDWPNNYVQNYSRNGAYWLPIGLLDPVAVQSTSTQRVRLYRFSVNLGDLTFTVFL</sequence>